<gene>
    <name evidence="2" type="ORF">ACHIPZ_09735</name>
</gene>
<dbReference type="EMBL" id="JBIMSO010000040">
    <property type="protein sequence ID" value="MFH5208479.1"/>
    <property type="molecule type" value="Genomic_DNA"/>
</dbReference>
<dbReference type="RefSeq" id="WP_395113978.1">
    <property type="nucleotide sequence ID" value="NZ_JBIMSO010000040.1"/>
</dbReference>
<feature type="region of interest" description="Disordered" evidence="1">
    <location>
        <begin position="1"/>
        <end position="23"/>
    </location>
</feature>
<evidence type="ECO:0000313" key="3">
    <source>
        <dbReference type="Proteomes" id="UP001609175"/>
    </source>
</evidence>
<evidence type="ECO:0000256" key="1">
    <source>
        <dbReference type="SAM" id="MobiDB-lite"/>
    </source>
</evidence>
<name>A0ABW7JL29_9NOCA</name>
<reference evidence="2 3" key="1">
    <citation type="submission" date="2024-10" db="EMBL/GenBank/DDBJ databases">
        <authorList>
            <person name="Riesco R."/>
        </authorList>
    </citation>
    <scope>NUCLEOTIDE SEQUENCE [LARGE SCALE GENOMIC DNA]</scope>
    <source>
        <strain evidence="2 3">NCIMB 15449</strain>
    </source>
</reference>
<dbReference type="Proteomes" id="UP001609175">
    <property type="component" value="Unassembled WGS sequence"/>
</dbReference>
<evidence type="ECO:0008006" key="4">
    <source>
        <dbReference type="Google" id="ProtNLM"/>
    </source>
</evidence>
<evidence type="ECO:0000313" key="2">
    <source>
        <dbReference type="EMBL" id="MFH5208479.1"/>
    </source>
</evidence>
<organism evidence="2 3">
    <name type="scientific">Antrihabitans spumae</name>
    <dbReference type="NCBI Taxonomy" id="3373370"/>
    <lineage>
        <taxon>Bacteria</taxon>
        <taxon>Bacillati</taxon>
        <taxon>Actinomycetota</taxon>
        <taxon>Actinomycetes</taxon>
        <taxon>Mycobacteriales</taxon>
        <taxon>Nocardiaceae</taxon>
        <taxon>Antrihabitans</taxon>
    </lineage>
</organism>
<accession>A0ABW7JL29</accession>
<comment type="caution">
    <text evidence="2">The sequence shown here is derived from an EMBL/GenBank/DDBJ whole genome shotgun (WGS) entry which is preliminary data.</text>
</comment>
<sequence length="77" mass="8802">MMIPTLTELTRHRAQSKRERSRRRAEAMLRHPSAGLDISHAPELEVAEGVLQRQLVDGEIDPASYRAEMRRLAVLAR</sequence>
<proteinExistence type="predicted"/>
<protein>
    <recommendedName>
        <fullName evidence="4">Antitoxin VbhA domain-containing protein</fullName>
    </recommendedName>
</protein>
<feature type="compositionally biased region" description="Basic residues" evidence="1">
    <location>
        <begin position="12"/>
        <end position="23"/>
    </location>
</feature>